<name>X6P7U1_RETFI</name>
<evidence type="ECO:0000313" key="3">
    <source>
        <dbReference type="Proteomes" id="UP000023152"/>
    </source>
</evidence>
<dbReference type="AlphaFoldDB" id="X6P7U1"/>
<feature type="region of interest" description="Disordered" evidence="1">
    <location>
        <begin position="1"/>
        <end position="25"/>
    </location>
</feature>
<comment type="caution">
    <text evidence="2">The sequence shown here is derived from an EMBL/GenBank/DDBJ whole genome shotgun (WGS) entry which is preliminary data.</text>
</comment>
<evidence type="ECO:0000256" key="1">
    <source>
        <dbReference type="SAM" id="MobiDB-lite"/>
    </source>
</evidence>
<protein>
    <submittedName>
        <fullName evidence="2">Uncharacterized protein</fullName>
    </submittedName>
</protein>
<evidence type="ECO:0000313" key="2">
    <source>
        <dbReference type="EMBL" id="ETO34183.1"/>
    </source>
</evidence>
<dbReference type="Proteomes" id="UP000023152">
    <property type="component" value="Unassembled WGS sequence"/>
</dbReference>
<accession>X6P7U1</accession>
<gene>
    <name evidence="2" type="ORF">RFI_02912</name>
</gene>
<proteinExistence type="predicted"/>
<keyword evidence="3" id="KW-1185">Reference proteome</keyword>
<organism evidence="2 3">
    <name type="scientific">Reticulomyxa filosa</name>
    <dbReference type="NCBI Taxonomy" id="46433"/>
    <lineage>
        <taxon>Eukaryota</taxon>
        <taxon>Sar</taxon>
        <taxon>Rhizaria</taxon>
        <taxon>Retaria</taxon>
        <taxon>Foraminifera</taxon>
        <taxon>Monothalamids</taxon>
        <taxon>Reticulomyxidae</taxon>
        <taxon>Reticulomyxa</taxon>
    </lineage>
</organism>
<reference evidence="2 3" key="1">
    <citation type="journal article" date="2013" name="Curr. Biol.">
        <title>The Genome of the Foraminiferan Reticulomyxa filosa.</title>
        <authorList>
            <person name="Glockner G."/>
            <person name="Hulsmann N."/>
            <person name="Schleicher M."/>
            <person name="Noegel A.A."/>
            <person name="Eichinger L."/>
            <person name="Gallinger C."/>
            <person name="Pawlowski J."/>
            <person name="Sierra R."/>
            <person name="Euteneuer U."/>
            <person name="Pillet L."/>
            <person name="Moustafa A."/>
            <person name="Platzer M."/>
            <person name="Groth M."/>
            <person name="Szafranski K."/>
            <person name="Schliwa M."/>
        </authorList>
    </citation>
    <scope>NUCLEOTIDE SEQUENCE [LARGE SCALE GENOMIC DNA]</scope>
</reference>
<sequence length="270" mass="32330">MQKQLHEEVVQWNEETRKEDEKTNIESEKNTKNYVYLEVMECENAEEDQIVQVCMSDILLDLQSKDTKALSWESGCLRLPQFWCVMKQSQFQLQQQQEQRGRYWMLEGSHFKCLRVWWEGNGMSCLSTHYYPLWHRLGLFLHHFWARLKCPLSNICHDRLVYNCKEYLWYEEFSYDLRSEMYNGMQGQHHYDCFYNYYRILIALLVRRLTKSNDENLTPNVLAAMVRVDMFELASETASLWQWAECVLAHVFLASLLLAQRKTLGSNVCV</sequence>
<dbReference type="EMBL" id="ASPP01002800">
    <property type="protein sequence ID" value="ETO34183.1"/>
    <property type="molecule type" value="Genomic_DNA"/>
</dbReference>